<sequence length="179" mass="20315">MVSKTCKQLKMDMSELRDGKAELEFDCSLDSLSLKRDIVDLDGNARAKMSIFNTGDGVDVRGSVSFVCYLVCSRCLRRYEMNRTERIMVYYRKAGAVPAFREIELSEADAMTYYYDDNVINLASSIRDAILLFIPIKPLCSPKCKGLCPICGQNLNQGRCSCSREMVGARWEALKKFKR</sequence>
<dbReference type="EMBL" id="SOJN01000123">
    <property type="protein sequence ID" value="TET44473.1"/>
    <property type="molecule type" value="Genomic_DNA"/>
</dbReference>
<organism evidence="1 2">
    <name type="scientific">candidate division TA06 bacterium</name>
    <dbReference type="NCBI Taxonomy" id="2250710"/>
    <lineage>
        <taxon>Bacteria</taxon>
        <taxon>Bacteria division TA06</taxon>
    </lineage>
</organism>
<evidence type="ECO:0000313" key="2">
    <source>
        <dbReference type="Proteomes" id="UP000315525"/>
    </source>
</evidence>
<accession>A0A523UPL8</accession>
<comment type="caution">
    <text evidence="1">The sequence shown here is derived from an EMBL/GenBank/DDBJ whole genome shotgun (WGS) entry which is preliminary data.</text>
</comment>
<dbReference type="Pfam" id="PF02620">
    <property type="entry name" value="YceD"/>
    <property type="match status" value="1"/>
</dbReference>
<dbReference type="InterPro" id="IPR003772">
    <property type="entry name" value="YceD"/>
</dbReference>
<evidence type="ECO:0000313" key="1">
    <source>
        <dbReference type="EMBL" id="TET44473.1"/>
    </source>
</evidence>
<name>A0A523UPL8_UNCT6</name>
<dbReference type="AlphaFoldDB" id="A0A523UPL8"/>
<dbReference type="PANTHER" id="PTHR34374">
    <property type="entry name" value="LARGE RIBOSOMAL RNA SUBUNIT ACCUMULATION PROTEIN YCED HOMOLOG 1, CHLOROPLASTIC"/>
    <property type="match status" value="1"/>
</dbReference>
<proteinExistence type="predicted"/>
<gene>
    <name evidence="1" type="ORF">E3J62_10185</name>
</gene>
<dbReference type="Proteomes" id="UP000315525">
    <property type="component" value="Unassembled WGS sequence"/>
</dbReference>
<protein>
    <submittedName>
        <fullName evidence="1">DUF177 domain-containing protein</fullName>
    </submittedName>
</protein>
<dbReference type="PANTHER" id="PTHR34374:SF1">
    <property type="entry name" value="LARGE RIBOSOMAL RNA SUBUNIT ACCUMULATION PROTEIN YCED HOMOLOG 1, CHLOROPLASTIC"/>
    <property type="match status" value="1"/>
</dbReference>
<reference evidence="1 2" key="1">
    <citation type="submission" date="2019-03" db="EMBL/GenBank/DDBJ databases">
        <title>Metabolic potential of uncultured bacteria and archaea associated with petroleum seepage in deep-sea sediments.</title>
        <authorList>
            <person name="Dong X."/>
            <person name="Hubert C."/>
        </authorList>
    </citation>
    <scope>NUCLEOTIDE SEQUENCE [LARGE SCALE GENOMIC DNA]</scope>
    <source>
        <strain evidence="1">E44_bin18</strain>
    </source>
</reference>